<feature type="transmembrane region" description="Helical" evidence="2">
    <location>
        <begin position="243"/>
        <end position="264"/>
    </location>
</feature>
<dbReference type="EMBL" id="OX395133">
    <property type="protein sequence ID" value="CAI5782909.1"/>
    <property type="molecule type" value="Genomic_DNA"/>
</dbReference>
<gene>
    <name evidence="3" type="ORF">PODLI_1B010684</name>
</gene>
<evidence type="ECO:0000256" key="1">
    <source>
        <dbReference type="SAM" id="MobiDB-lite"/>
    </source>
</evidence>
<accession>A0AA35KSZ0</accession>
<sequence>MREGGGSVPPGRGGAAAAAVEGRSYRFIERGEEKRNRSNCPLCLLNRAGGNALDQPVPPLALFLDLLCHARARFLLILQSVGAESAAGGGGVRRGGEKGSRARDWTLRVLKRLLVTQRSERLGRAFQSASGASPPPPPRAPKAATERSKNAPPRRVLRGGAVLSLLSARWKQPFIFSLSSFSFRDRPLARGIRAAVVAIPFTPPPRSLFSSPSLLLPEPFLPQSPAAMEGVGALLAGCPTAGLAGGLGVTVCAAAGGVLLYKIARRMEITTSRSQLSTWSI</sequence>
<keyword evidence="2" id="KW-0812">Transmembrane</keyword>
<reference evidence="3" key="1">
    <citation type="submission" date="2022-12" db="EMBL/GenBank/DDBJ databases">
        <authorList>
            <person name="Alioto T."/>
            <person name="Alioto T."/>
            <person name="Gomez Garrido J."/>
        </authorList>
    </citation>
    <scope>NUCLEOTIDE SEQUENCE</scope>
</reference>
<keyword evidence="2" id="KW-0472">Membrane</keyword>
<organism evidence="3 4">
    <name type="scientific">Podarcis lilfordi</name>
    <name type="common">Lilford's wall lizard</name>
    <dbReference type="NCBI Taxonomy" id="74358"/>
    <lineage>
        <taxon>Eukaryota</taxon>
        <taxon>Metazoa</taxon>
        <taxon>Chordata</taxon>
        <taxon>Craniata</taxon>
        <taxon>Vertebrata</taxon>
        <taxon>Euteleostomi</taxon>
        <taxon>Lepidosauria</taxon>
        <taxon>Squamata</taxon>
        <taxon>Bifurcata</taxon>
        <taxon>Unidentata</taxon>
        <taxon>Episquamata</taxon>
        <taxon>Laterata</taxon>
        <taxon>Lacertibaenia</taxon>
        <taxon>Lacertidae</taxon>
        <taxon>Podarcis</taxon>
    </lineage>
</organism>
<dbReference type="Proteomes" id="UP001178461">
    <property type="component" value="Chromosome 8"/>
</dbReference>
<name>A0AA35KSZ0_9SAUR</name>
<evidence type="ECO:0000313" key="3">
    <source>
        <dbReference type="EMBL" id="CAI5782909.1"/>
    </source>
</evidence>
<feature type="region of interest" description="Disordered" evidence="1">
    <location>
        <begin position="124"/>
        <end position="152"/>
    </location>
</feature>
<evidence type="ECO:0000256" key="2">
    <source>
        <dbReference type="SAM" id="Phobius"/>
    </source>
</evidence>
<keyword evidence="2" id="KW-1133">Transmembrane helix</keyword>
<proteinExistence type="predicted"/>
<protein>
    <submittedName>
        <fullName evidence="3">Uncharacterized protein</fullName>
    </submittedName>
</protein>
<dbReference type="AlphaFoldDB" id="A0AA35KSZ0"/>
<keyword evidence="4" id="KW-1185">Reference proteome</keyword>
<evidence type="ECO:0000313" key="4">
    <source>
        <dbReference type="Proteomes" id="UP001178461"/>
    </source>
</evidence>